<evidence type="ECO:0000313" key="1">
    <source>
        <dbReference type="EMBL" id="KAF8663833.1"/>
    </source>
</evidence>
<sequence length="89" mass="9206">MASLASMLAGVARRASARSASLAARSGNTGEALILGWRSIAAVHPQSKLTGDASPKRLIQFGCAYGVARRQFHGVDTVEGNQPSVAKVV</sequence>
<name>A0A835AP54_9POAL</name>
<reference evidence="1" key="1">
    <citation type="submission" date="2020-07" db="EMBL/GenBank/DDBJ databases">
        <title>Genome sequence and genetic diversity analysis of an under-domesticated orphan crop, white fonio (Digitaria exilis).</title>
        <authorList>
            <person name="Bennetzen J.L."/>
            <person name="Chen S."/>
            <person name="Ma X."/>
            <person name="Wang X."/>
            <person name="Yssel A.E.J."/>
            <person name="Chaluvadi S.R."/>
            <person name="Johnson M."/>
            <person name="Gangashetty P."/>
            <person name="Hamidou F."/>
            <person name="Sanogo M.D."/>
            <person name="Zwaenepoel A."/>
            <person name="Wallace J."/>
            <person name="Van De Peer Y."/>
            <person name="Van Deynze A."/>
        </authorList>
    </citation>
    <scope>NUCLEOTIDE SEQUENCE</scope>
    <source>
        <tissue evidence="1">Leaves</tissue>
    </source>
</reference>
<gene>
    <name evidence="1" type="ORF">HU200_055167</name>
</gene>
<dbReference type="AlphaFoldDB" id="A0A835AP54"/>
<organism evidence="1 2">
    <name type="scientific">Digitaria exilis</name>
    <dbReference type="NCBI Taxonomy" id="1010633"/>
    <lineage>
        <taxon>Eukaryota</taxon>
        <taxon>Viridiplantae</taxon>
        <taxon>Streptophyta</taxon>
        <taxon>Embryophyta</taxon>
        <taxon>Tracheophyta</taxon>
        <taxon>Spermatophyta</taxon>
        <taxon>Magnoliopsida</taxon>
        <taxon>Liliopsida</taxon>
        <taxon>Poales</taxon>
        <taxon>Poaceae</taxon>
        <taxon>PACMAD clade</taxon>
        <taxon>Panicoideae</taxon>
        <taxon>Panicodae</taxon>
        <taxon>Paniceae</taxon>
        <taxon>Anthephorinae</taxon>
        <taxon>Digitaria</taxon>
    </lineage>
</organism>
<dbReference type="EMBL" id="JACEFO010002359">
    <property type="protein sequence ID" value="KAF8663833.1"/>
    <property type="molecule type" value="Genomic_DNA"/>
</dbReference>
<dbReference type="Proteomes" id="UP000636709">
    <property type="component" value="Unassembled WGS sequence"/>
</dbReference>
<proteinExistence type="predicted"/>
<protein>
    <submittedName>
        <fullName evidence="1">Uncharacterized protein</fullName>
    </submittedName>
</protein>
<comment type="caution">
    <text evidence="1">The sequence shown here is derived from an EMBL/GenBank/DDBJ whole genome shotgun (WGS) entry which is preliminary data.</text>
</comment>
<keyword evidence="2" id="KW-1185">Reference proteome</keyword>
<evidence type="ECO:0000313" key="2">
    <source>
        <dbReference type="Proteomes" id="UP000636709"/>
    </source>
</evidence>
<accession>A0A835AP54</accession>